<feature type="transmembrane region" description="Helical" evidence="11">
    <location>
        <begin position="809"/>
        <end position="831"/>
    </location>
</feature>
<keyword evidence="11" id="KW-0472">Membrane</keyword>
<evidence type="ECO:0000256" key="9">
    <source>
        <dbReference type="PROSITE-ProRule" id="PRU00023"/>
    </source>
</evidence>
<feature type="region of interest" description="Disordered" evidence="10">
    <location>
        <begin position="541"/>
        <end position="567"/>
    </location>
</feature>
<keyword evidence="7" id="KW-0406">Ion transport</keyword>
<evidence type="ECO:0000256" key="8">
    <source>
        <dbReference type="ARBA" id="ARBA00023303"/>
    </source>
</evidence>
<dbReference type="InterPro" id="IPR002110">
    <property type="entry name" value="Ankyrin_rpt"/>
</dbReference>
<keyword evidence="11" id="KW-1133">Transmembrane helix</keyword>
<feature type="transmembrane region" description="Helical" evidence="11">
    <location>
        <begin position="925"/>
        <end position="946"/>
    </location>
</feature>
<evidence type="ECO:0000256" key="10">
    <source>
        <dbReference type="SAM" id="MobiDB-lite"/>
    </source>
</evidence>
<feature type="region of interest" description="Disordered" evidence="10">
    <location>
        <begin position="395"/>
        <end position="450"/>
    </location>
</feature>
<dbReference type="GO" id="GO:0098703">
    <property type="term" value="P:calcium ion import across plasma membrane"/>
    <property type="evidence" value="ECO:0007669"/>
    <property type="project" value="TreeGrafter"/>
</dbReference>
<evidence type="ECO:0000256" key="4">
    <source>
        <dbReference type="ARBA" id="ARBA00022568"/>
    </source>
</evidence>
<dbReference type="EMBL" id="VLTO01000005">
    <property type="protein sequence ID" value="KAA0177127.1"/>
    <property type="molecule type" value="Genomic_DNA"/>
</dbReference>
<evidence type="ECO:0000256" key="1">
    <source>
        <dbReference type="ARBA" id="ARBA00004651"/>
    </source>
</evidence>
<organism evidence="12 13">
    <name type="scientific">Cafeteria roenbergensis</name>
    <name type="common">Marine flagellate</name>
    <dbReference type="NCBI Taxonomy" id="33653"/>
    <lineage>
        <taxon>Eukaryota</taxon>
        <taxon>Sar</taxon>
        <taxon>Stramenopiles</taxon>
        <taxon>Bigyra</taxon>
        <taxon>Opalozoa</taxon>
        <taxon>Bicosoecida</taxon>
        <taxon>Cafeteriaceae</taxon>
        <taxon>Cafeteria</taxon>
    </lineage>
</organism>
<feature type="transmembrane region" description="Helical" evidence="11">
    <location>
        <begin position="461"/>
        <end position="480"/>
    </location>
</feature>
<protein>
    <submittedName>
        <fullName evidence="12">Uncharacterized protein</fullName>
    </submittedName>
</protein>
<feature type="transmembrane region" description="Helical" evidence="11">
    <location>
        <begin position="886"/>
        <end position="905"/>
    </location>
</feature>
<feature type="compositionally biased region" description="Basic and acidic residues" evidence="10">
    <location>
        <begin position="1137"/>
        <end position="1146"/>
    </location>
</feature>
<evidence type="ECO:0000256" key="2">
    <source>
        <dbReference type="ARBA" id="ARBA00022448"/>
    </source>
</evidence>
<feature type="transmembrane region" description="Helical" evidence="11">
    <location>
        <begin position="758"/>
        <end position="780"/>
    </location>
</feature>
<dbReference type="Pfam" id="PF13606">
    <property type="entry name" value="Ank_3"/>
    <property type="match status" value="1"/>
</dbReference>
<feature type="compositionally biased region" description="Acidic residues" evidence="10">
    <location>
        <begin position="401"/>
        <end position="416"/>
    </location>
</feature>
<feature type="transmembrane region" description="Helical" evidence="11">
    <location>
        <begin position="714"/>
        <end position="734"/>
    </location>
</feature>
<evidence type="ECO:0000256" key="5">
    <source>
        <dbReference type="ARBA" id="ARBA00022737"/>
    </source>
</evidence>
<dbReference type="SMART" id="SM00248">
    <property type="entry name" value="ANK"/>
    <property type="match status" value="5"/>
</dbReference>
<dbReference type="Proteomes" id="UP000322899">
    <property type="component" value="Unassembled WGS sequence"/>
</dbReference>
<dbReference type="OrthoDB" id="533508at2759"/>
<feature type="compositionally biased region" description="Acidic residues" evidence="10">
    <location>
        <begin position="554"/>
        <end position="564"/>
    </location>
</feature>
<evidence type="ECO:0000256" key="3">
    <source>
        <dbReference type="ARBA" id="ARBA00022475"/>
    </source>
</evidence>
<keyword evidence="5" id="KW-0677">Repeat</keyword>
<gene>
    <name evidence="12" type="ORF">FNF27_01457</name>
</gene>
<evidence type="ECO:0000256" key="6">
    <source>
        <dbReference type="ARBA" id="ARBA00022837"/>
    </source>
</evidence>
<feature type="repeat" description="ANK" evidence="9">
    <location>
        <begin position="196"/>
        <end position="219"/>
    </location>
</feature>
<reference evidence="12 13" key="1">
    <citation type="submission" date="2019-07" db="EMBL/GenBank/DDBJ databases">
        <title>Genomes of Cafeteria roenbergensis.</title>
        <authorList>
            <person name="Fischer M.G."/>
            <person name="Hackl T."/>
            <person name="Roman M."/>
        </authorList>
    </citation>
    <scope>NUCLEOTIDE SEQUENCE [LARGE SCALE GENOMIC DNA]</scope>
    <source>
        <strain evidence="12 13">E4-10P</strain>
    </source>
</reference>
<keyword evidence="8" id="KW-0407">Ion channel</keyword>
<dbReference type="PROSITE" id="PS50297">
    <property type="entry name" value="ANK_REP_REGION"/>
    <property type="match status" value="2"/>
</dbReference>
<dbReference type="AlphaFoldDB" id="A0A5A8EKF0"/>
<feature type="region of interest" description="Disordered" evidence="10">
    <location>
        <begin position="580"/>
        <end position="665"/>
    </location>
</feature>
<comment type="caution">
    <text evidence="12">The sequence shown here is derived from an EMBL/GenBank/DDBJ whole genome shotgun (WGS) entry which is preliminary data.</text>
</comment>
<feature type="transmembrane region" description="Helical" evidence="11">
    <location>
        <begin position="988"/>
        <end position="1009"/>
    </location>
</feature>
<dbReference type="PANTHER" id="PTHR10582:SF2">
    <property type="entry name" value="INACTIVE"/>
    <property type="match status" value="1"/>
</dbReference>
<feature type="region of interest" description="Disordered" evidence="10">
    <location>
        <begin position="1121"/>
        <end position="1236"/>
    </location>
</feature>
<keyword evidence="6" id="KW-0106">Calcium</keyword>
<keyword evidence="2" id="KW-0813">Transport</keyword>
<proteinExistence type="predicted"/>
<evidence type="ECO:0000313" key="13">
    <source>
        <dbReference type="Proteomes" id="UP000322899"/>
    </source>
</evidence>
<dbReference type="InterPro" id="IPR036770">
    <property type="entry name" value="Ankyrin_rpt-contain_sf"/>
</dbReference>
<dbReference type="GO" id="GO:0005886">
    <property type="term" value="C:plasma membrane"/>
    <property type="evidence" value="ECO:0007669"/>
    <property type="project" value="UniProtKB-SubCell"/>
</dbReference>
<keyword evidence="11" id="KW-0812">Transmembrane</keyword>
<dbReference type="PROSITE" id="PS50088">
    <property type="entry name" value="ANK_REPEAT"/>
    <property type="match status" value="2"/>
</dbReference>
<evidence type="ECO:0000256" key="11">
    <source>
        <dbReference type="SAM" id="Phobius"/>
    </source>
</evidence>
<dbReference type="Gene3D" id="1.25.40.20">
    <property type="entry name" value="Ankyrin repeat-containing domain"/>
    <property type="match status" value="1"/>
</dbReference>
<dbReference type="InterPro" id="IPR024862">
    <property type="entry name" value="TRPV"/>
</dbReference>
<comment type="subcellular location">
    <subcellularLocation>
        <location evidence="1">Cell membrane</location>
        <topology evidence="1">Multi-pass membrane protein</topology>
    </subcellularLocation>
</comment>
<dbReference type="GO" id="GO:0005216">
    <property type="term" value="F:monoatomic ion channel activity"/>
    <property type="evidence" value="ECO:0007669"/>
    <property type="project" value="InterPro"/>
</dbReference>
<keyword evidence="3" id="KW-1003">Cell membrane</keyword>
<evidence type="ECO:0000256" key="7">
    <source>
        <dbReference type="ARBA" id="ARBA00023065"/>
    </source>
</evidence>
<sequence length="1236" mass="134575">MIVVSELSHLRTRGRLCTCRQARRMAAASFAAWTGSKHLAAVGKRYWDQLHARGGRNGCDSAIDGQAESQGLWSAMRHGDLKEFRRLAEEDGHSLLVRGPVGETLLHMCFVYQLPNLQEFVDYMLSKHPQLIHRQYDMFLVMKHAVWGRERLPSSDLPLEGFNYTPVPLLWADCSMAKVAHQAERSARPEWNGPYDGETVLHIAIVNRRPDMVRMLLSRCRRLIRMRAFGSFFSLEKFFDSGKQSCYYGEYPLSFAAATNQPDMVSILCLECGLADIGAADSHGNTALHVAVLHRNAEMYHFLLEVAAKQLRLHRKIDDPLQISLHIEALQMQRNKDGLTAFVLAAEQGDSELVQRLLDSQARPEWEFGPVTCALYPLAELDGTEIHRKTRMLLPWRSDGDGGDEESTDDDSDDMDAAAAGPSGGGEAPGCDAPQSQPERARGGTAVRAQREGGVATGQPVFASALLGWASLLCCFCMEFNYSKWRRFLRDVCVCCPGAFRRRGVSVGRMVCGAAGCALTAATCCYCCCCCGRMLEAAAGSPSGGDGPSPGQSGDEDGDDDSGLEEGGMGAALWRASSVPEAQPALEGEATASLSTRSHPAQALSPPPSLPGYGSASDGAAGNERLPSLGSADSVDHSRSARRRLRAVPTVSIPKASPRTSPARRSIRLAPSRTVVDVTLERGHLDVLAIPQLDTLLQRKWVTIAEPFVMQRRLIFAMYLAVFTLCCGVSSSFVELKGLPWVVGPATAMQAAFANDHFISAAVFALLGLGEAAVILVAILKFRIELGELASDGPQQYFGQMGAAMIENWASITHCVTLLATIALTFGHWLWPGTSAAIDNIGLKGCTMPQASGALQTKIMDQVDTACDSGADMLSSVLVLLWHSDVVLMPVSALACWFYSLWFLIGDKSTGPLVVMVLQILRNDFSRFFVLAVVMLLGFTHAYSLVTDHHIFETLPMLILTMAGSLPETGLGPSEGGDADASTMASSFFLVLYVIMVTIVLINILIAMLNDSYESVSKTSRARWLFERARIITSLESEMSLEARRQQHFKYWVAADTSQSCSADYRAFVRIEGYKGTEGVCDEAWQRARAKLSSLAEGDTLARSPSSFADSDDEHVALARATARSREIRERKRRERKAAAERRASDDAASTGDSPRVASPWGAVLNHRPHASDSDPANSDTPYGFAGTAVDSEDESDGDDSGRGPSPPRTRGSVRRASVQGRASSSARPRRRRRRV</sequence>
<keyword evidence="9" id="KW-0040">ANK repeat</keyword>
<keyword evidence="4" id="KW-0109">Calcium transport</keyword>
<feature type="repeat" description="ANK" evidence="9">
    <location>
        <begin position="283"/>
        <end position="308"/>
    </location>
</feature>
<dbReference type="SUPFAM" id="SSF48403">
    <property type="entry name" value="Ankyrin repeat"/>
    <property type="match status" value="1"/>
</dbReference>
<dbReference type="PANTHER" id="PTHR10582">
    <property type="entry name" value="TRANSIENT RECEPTOR POTENTIAL ION CHANNEL PROTEIN"/>
    <property type="match status" value="1"/>
</dbReference>
<accession>A0A5A8EKF0</accession>
<dbReference type="Pfam" id="PF12796">
    <property type="entry name" value="Ank_2"/>
    <property type="match status" value="1"/>
</dbReference>
<evidence type="ECO:0000313" key="12">
    <source>
        <dbReference type="EMBL" id="KAA0177127.1"/>
    </source>
</evidence>
<name>A0A5A8EKF0_CAFRO</name>